<evidence type="ECO:0000313" key="1">
    <source>
        <dbReference type="EMBL" id="NYT47505.1"/>
    </source>
</evidence>
<protein>
    <submittedName>
        <fullName evidence="1">Uncharacterized protein</fullName>
    </submittedName>
</protein>
<gene>
    <name evidence="1" type="ORF">H0A75_07960</name>
</gene>
<name>A0A7Z0MPI1_9GAMM</name>
<dbReference type="AlphaFoldDB" id="A0A7Z0MPI1"/>
<sequence>MSTRRDKEISALKAEIAGTEKFASDGSGRRKQRLLGVVAAKRYCIDIAKYL</sequence>
<dbReference type="Proteomes" id="UP000537890">
    <property type="component" value="Unassembled WGS sequence"/>
</dbReference>
<evidence type="ECO:0000313" key="2">
    <source>
        <dbReference type="Proteomes" id="UP000537890"/>
    </source>
</evidence>
<reference evidence="1 2" key="1">
    <citation type="submission" date="2020-05" db="EMBL/GenBank/DDBJ databases">
        <title>Horizontal transmission and recombination maintain forever young bacterial symbiont genomes.</title>
        <authorList>
            <person name="Russell S.L."/>
            <person name="Pepper-Tunick E."/>
            <person name="Svedberg J."/>
            <person name="Byrne A."/>
            <person name="Ruelas Castillo J."/>
            <person name="Vollmers C."/>
            <person name="Beinart R.A."/>
            <person name="Corbett-Detig R."/>
        </authorList>
    </citation>
    <scope>NUCLEOTIDE SEQUENCE [LARGE SCALE GENOMIC DNA]</scope>
    <source>
        <strain evidence="1">4727-3</strain>
    </source>
</reference>
<organism evidence="1 2">
    <name type="scientific">Candidatus Methanofishera endochildressiae</name>
    <dbReference type="NCBI Taxonomy" id="2738884"/>
    <lineage>
        <taxon>Bacteria</taxon>
        <taxon>Pseudomonadati</taxon>
        <taxon>Pseudomonadota</taxon>
        <taxon>Gammaproteobacteria</taxon>
        <taxon>Candidatus Methanofishera</taxon>
    </lineage>
</organism>
<accession>A0A7Z0MPI1</accession>
<comment type="caution">
    <text evidence="1">The sequence shown here is derived from an EMBL/GenBank/DDBJ whole genome shotgun (WGS) entry which is preliminary data.</text>
</comment>
<proteinExistence type="predicted"/>
<dbReference type="EMBL" id="JACCHS010000165">
    <property type="protein sequence ID" value="NYT47505.1"/>
    <property type="molecule type" value="Genomic_DNA"/>
</dbReference>